<evidence type="ECO:0000256" key="1">
    <source>
        <dbReference type="SAM" id="MobiDB-lite"/>
    </source>
</evidence>
<dbReference type="PANTHER" id="PTHR46599:SF6">
    <property type="entry name" value="DUAL SPECIFICITY PHOSPHATASE 26"/>
    <property type="match status" value="1"/>
</dbReference>
<organism evidence="3 4">
    <name type="scientific">Dryococelus australis</name>
    <dbReference type="NCBI Taxonomy" id="614101"/>
    <lineage>
        <taxon>Eukaryota</taxon>
        <taxon>Metazoa</taxon>
        <taxon>Ecdysozoa</taxon>
        <taxon>Arthropoda</taxon>
        <taxon>Hexapoda</taxon>
        <taxon>Insecta</taxon>
        <taxon>Pterygota</taxon>
        <taxon>Neoptera</taxon>
        <taxon>Polyneoptera</taxon>
        <taxon>Phasmatodea</taxon>
        <taxon>Verophasmatodea</taxon>
        <taxon>Anareolatae</taxon>
        <taxon>Phasmatidae</taxon>
        <taxon>Eurycanthinae</taxon>
        <taxon>Dryococelus</taxon>
    </lineage>
</organism>
<feature type="compositionally biased region" description="Acidic residues" evidence="1">
    <location>
        <begin position="21"/>
        <end position="30"/>
    </location>
</feature>
<keyword evidence="4" id="KW-1185">Reference proteome</keyword>
<reference evidence="3 4" key="1">
    <citation type="submission" date="2023-02" db="EMBL/GenBank/DDBJ databases">
        <title>LHISI_Scaffold_Assembly.</title>
        <authorList>
            <person name="Stuart O.P."/>
            <person name="Cleave R."/>
            <person name="Magrath M.J.L."/>
            <person name="Mikheyev A.S."/>
        </authorList>
    </citation>
    <scope>NUCLEOTIDE SEQUENCE [LARGE SCALE GENOMIC DNA]</scope>
    <source>
        <strain evidence="3">Daus_M_001</strain>
        <tissue evidence="3">Leg muscle</tissue>
    </source>
</reference>
<feature type="domain" description="PiggyBac transposable element-derived protein" evidence="2">
    <location>
        <begin position="67"/>
        <end position="201"/>
    </location>
</feature>
<evidence type="ECO:0000313" key="4">
    <source>
        <dbReference type="Proteomes" id="UP001159363"/>
    </source>
</evidence>
<feature type="compositionally biased region" description="Acidic residues" evidence="1">
    <location>
        <begin position="44"/>
        <end position="59"/>
    </location>
</feature>
<dbReference type="InterPro" id="IPR029526">
    <property type="entry name" value="PGBD"/>
</dbReference>
<dbReference type="Proteomes" id="UP001159363">
    <property type="component" value="Chromosome 11"/>
</dbReference>
<evidence type="ECO:0000313" key="3">
    <source>
        <dbReference type="EMBL" id="KAJ8871160.1"/>
    </source>
</evidence>
<protein>
    <recommendedName>
        <fullName evidence="2">PiggyBac transposable element-derived protein domain-containing protein</fullName>
    </recommendedName>
</protein>
<dbReference type="Pfam" id="PF13843">
    <property type="entry name" value="DDE_Tnp_1_7"/>
    <property type="match status" value="1"/>
</dbReference>
<name>A0ABQ9GFI8_9NEOP</name>
<accession>A0ABQ9GFI8</accession>
<comment type="caution">
    <text evidence="3">The sequence shown here is derived from an EMBL/GenBank/DDBJ whole genome shotgun (WGS) entry which is preliminary data.</text>
</comment>
<gene>
    <name evidence="3" type="ORF">PR048_027465</name>
</gene>
<proteinExistence type="predicted"/>
<dbReference type="PANTHER" id="PTHR46599">
    <property type="entry name" value="PIGGYBAC TRANSPOSABLE ELEMENT-DERIVED PROTEIN 4"/>
    <property type="match status" value="1"/>
</dbReference>
<evidence type="ECO:0000259" key="2">
    <source>
        <dbReference type="Pfam" id="PF13843"/>
    </source>
</evidence>
<sequence length="286" mass="32922">MAGVPVSDPGVSDCVTNVLEEDTECSDESDTSSCEDNIDVHSEEDSEIETGVSDTEDDQQIGPTVKGLLYISGSQKDSHLITSEMWSTYGASVYRCIMSEQRFRFLLTRLRFDDKDSRNRADKFGPIRELRSLFVSNCNNYEPRVYVTIDEQLPGFRGKCPFRIYISSKPDRYGIKTVTMCDVRTYYMVNAIPYIGKEERNTKTVHAYTVSRATRRWPLRMFYGVLDQTAINDMVLFTHVKRPNKFSRRQFLKDLGHQLAKPHMKNRLNKNLPNELRTTIMPILGI</sequence>
<feature type="region of interest" description="Disordered" evidence="1">
    <location>
        <begin position="21"/>
        <end position="59"/>
    </location>
</feature>
<dbReference type="EMBL" id="JARBHB010000012">
    <property type="protein sequence ID" value="KAJ8871160.1"/>
    <property type="molecule type" value="Genomic_DNA"/>
</dbReference>